<sequence length="283" mass="32252">MMINGLTFSDDWVAYILEIRASDEHHVYARVYWMYWPYELPLGTIDGKQKFQGRQPYHGANELIASNHMDIIDVVSVTEPVTVRHWNESDDEEIQDGFYWRQAYDCRNSELLSVELICRCQTPANPDRTLIGFYEQLGTDKPHRTEGSVAREEISEEATHPQSPADAEQRETQPTTDDCSRETQKNFYVKNGIRETLHKTIILTSGSIPSSSTTTALVKGPAKRSRKTNIADFKPYIGLFEASVKMQNGPTAWEINDLRDNVIGSDRTWTENARCLLCGAIID</sequence>
<feature type="compositionally biased region" description="Basic and acidic residues" evidence="1">
    <location>
        <begin position="139"/>
        <end position="159"/>
    </location>
</feature>
<dbReference type="Gene3D" id="2.30.30.490">
    <property type="match status" value="1"/>
</dbReference>
<evidence type="ECO:0000256" key="1">
    <source>
        <dbReference type="SAM" id="MobiDB-lite"/>
    </source>
</evidence>
<reference evidence="3 4" key="1">
    <citation type="submission" date="2020-05" db="EMBL/GenBank/DDBJ databases">
        <title>Identification and distribution of gene clusters putatively required for synthesis of sphingolipid metabolism inhibitors in phylogenetically diverse species of the filamentous fungus Fusarium.</title>
        <authorList>
            <person name="Kim H.-S."/>
            <person name="Busman M."/>
            <person name="Brown D.W."/>
            <person name="Divon H."/>
            <person name="Uhlig S."/>
            <person name="Proctor R.H."/>
        </authorList>
    </citation>
    <scope>NUCLEOTIDE SEQUENCE [LARGE SCALE GENOMIC DNA]</scope>
    <source>
        <strain evidence="3 4">NRRL 25311</strain>
    </source>
</reference>
<gene>
    <name evidence="3" type="ORF">FDENT_1178</name>
</gene>
<evidence type="ECO:0000313" key="4">
    <source>
        <dbReference type="Proteomes" id="UP000562682"/>
    </source>
</evidence>
<name>A0A8H5XIN7_9HYPO</name>
<dbReference type="InterPro" id="IPR043151">
    <property type="entry name" value="BAH_sf"/>
</dbReference>
<dbReference type="Proteomes" id="UP000562682">
    <property type="component" value="Unassembled WGS sequence"/>
</dbReference>
<dbReference type="PROSITE" id="PS51038">
    <property type="entry name" value="BAH"/>
    <property type="match status" value="1"/>
</dbReference>
<evidence type="ECO:0000259" key="2">
    <source>
        <dbReference type="PROSITE" id="PS51038"/>
    </source>
</evidence>
<dbReference type="PANTHER" id="PTHR46364">
    <property type="entry name" value="OS08G0421900 PROTEIN"/>
    <property type="match status" value="1"/>
</dbReference>
<dbReference type="GO" id="GO:0003682">
    <property type="term" value="F:chromatin binding"/>
    <property type="evidence" value="ECO:0007669"/>
    <property type="project" value="InterPro"/>
</dbReference>
<feature type="domain" description="BAH" evidence="2">
    <location>
        <begin position="1"/>
        <end position="115"/>
    </location>
</feature>
<keyword evidence="4" id="KW-1185">Reference proteome</keyword>
<proteinExistence type="predicted"/>
<accession>A0A8H5XIN7</accession>
<evidence type="ECO:0000313" key="3">
    <source>
        <dbReference type="EMBL" id="KAF5694449.1"/>
    </source>
</evidence>
<dbReference type="InterPro" id="IPR001025">
    <property type="entry name" value="BAH_dom"/>
</dbReference>
<comment type="caution">
    <text evidence="3">The sequence shown here is derived from an EMBL/GenBank/DDBJ whole genome shotgun (WGS) entry which is preliminary data.</text>
</comment>
<dbReference type="AlphaFoldDB" id="A0A8H5XIN7"/>
<dbReference type="EMBL" id="JAAOAK010000021">
    <property type="protein sequence ID" value="KAF5694449.1"/>
    <property type="molecule type" value="Genomic_DNA"/>
</dbReference>
<organism evidence="3 4">
    <name type="scientific">Fusarium denticulatum</name>
    <dbReference type="NCBI Taxonomy" id="48507"/>
    <lineage>
        <taxon>Eukaryota</taxon>
        <taxon>Fungi</taxon>
        <taxon>Dikarya</taxon>
        <taxon>Ascomycota</taxon>
        <taxon>Pezizomycotina</taxon>
        <taxon>Sordariomycetes</taxon>
        <taxon>Hypocreomycetidae</taxon>
        <taxon>Hypocreales</taxon>
        <taxon>Nectriaceae</taxon>
        <taxon>Fusarium</taxon>
        <taxon>Fusarium fujikuroi species complex</taxon>
    </lineage>
</organism>
<dbReference type="CDD" id="cd04370">
    <property type="entry name" value="BAH"/>
    <property type="match status" value="1"/>
</dbReference>
<feature type="region of interest" description="Disordered" evidence="1">
    <location>
        <begin position="139"/>
        <end position="184"/>
    </location>
</feature>
<protein>
    <recommendedName>
        <fullName evidence="2">BAH domain-containing protein</fullName>
    </recommendedName>
</protein>